<sequence length="165" mass="19167">MEKFTEMAEQYRPMIYSIIQSLSIYKNQEEFYQVGLIALWEAQTKFDSSRGALFSTYAYKVIKGKLLNELRKNVRIDDTYTVTDISVMAEDPALSSCDLHLESEYLSCYCKNLTEAQKRWVIGTFRDHLSISEMADIYGVSNSAVKSWRKSAIMKLQKNLVEHYI</sequence>
<dbReference type="SUPFAM" id="SSF88946">
    <property type="entry name" value="Sigma2 domain of RNA polymerase sigma factors"/>
    <property type="match status" value="1"/>
</dbReference>
<keyword evidence="4" id="KW-0804">Transcription</keyword>
<evidence type="ECO:0000256" key="1">
    <source>
        <dbReference type="ARBA" id="ARBA00023015"/>
    </source>
</evidence>
<dbReference type="NCBIfam" id="TIGR02937">
    <property type="entry name" value="sigma70-ECF"/>
    <property type="match status" value="1"/>
</dbReference>
<name>A0A0K9GPW1_9BACI</name>
<dbReference type="Gene3D" id="1.10.10.10">
    <property type="entry name" value="Winged helix-like DNA-binding domain superfamily/Winged helix DNA-binding domain"/>
    <property type="match status" value="1"/>
</dbReference>
<proteinExistence type="predicted"/>
<dbReference type="RefSeq" id="WP_049680061.1">
    <property type="nucleotide sequence ID" value="NZ_LFZW01000001.1"/>
</dbReference>
<dbReference type="InterPro" id="IPR036388">
    <property type="entry name" value="WH-like_DNA-bd_sf"/>
</dbReference>
<dbReference type="InterPro" id="IPR014284">
    <property type="entry name" value="RNA_pol_sigma-70_dom"/>
</dbReference>
<reference evidence="7" key="1">
    <citation type="submission" date="2015-07" db="EMBL/GenBank/DDBJ databases">
        <title>Genome sequencing project for genomic taxonomy and phylogenomics of Bacillus-like bacteria.</title>
        <authorList>
            <person name="Liu B."/>
            <person name="Wang J."/>
            <person name="Zhu Y."/>
            <person name="Liu G."/>
            <person name="Chen Q."/>
            <person name="Chen Z."/>
            <person name="Lan J."/>
            <person name="Che J."/>
            <person name="Ge C."/>
            <person name="Shi H."/>
            <person name="Pan Z."/>
            <person name="Liu X."/>
        </authorList>
    </citation>
    <scope>NUCLEOTIDE SEQUENCE [LARGE SCALE GENOMIC DNA]</scope>
    <source>
        <strain evidence="7">FJAT-27997</strain>
    </source>
</reference>
<keyword evidence="1" id="KW-0805">Transcription regulation</keyword>
<dbReference type="GO" id="GO:0003677">
    <property type="term" value="F:DNA binding"/>
    <property type="evidence" value="ECO:0007669"/>
    <property type="project" value="UniProtKB-KW"/>
</dbReference>
<dbReference type="InterPro" id="IPR007627">
    <property type="entry name" value="RNA_pol_sigma70_r2"/>
</dbReference>
<evidence type="ECO:0000256" key="2">
    <source>
        <dbReference type="ARBA" id="ARBA00023082"/>
    </source>
</evidence>
<protein>
    <recommendedName>
        <fullName evidence="5">RNA polymerase sigma-70 region 2 domain-containing protein</fullName>
    </recommendedName>
</protein>
<comment type="caution">
    <text evidence="6">The sequence shown here is derived from an EMBL/GenBank/DDBJ whole genome shotgun (WGS) entry which is preliminary data.</text>
</comment>
<accession>A0A0K9GPW1</accession>
<dbReference type="OrthoDB" id="9783788at2"/>
<dbReference type="SUPFAM" id="SSF88659">
    <property type="entry name" value="Sigma3 and sigma4 domains of RNA polymerase sigma factors"/>
    <property type="match status" value="1"/>
</dbReference>
<evidence type="ECO:0000256" key="4">
    <source>
        <dbReference type="ARBA" id="ARBA00023163"/>
    </source>
</evidence>
<keyword evidence="3" id="KW-0238">DNA-binding</keyword>
<keyword evidence="2" id="KW-0731">Sigma factor</keyword>
<dbReference type="EMBL" id="LFZW01000001">
    <property type="protein sequence ID" value="KMY48734.1"/>
    <property type="molecule type" value="Genomic_DNA"/>
</dbReference>
<feature type="domain" description="RNA polymerase sigma-70 region 2" evidence="5">
    <location>
        <begin position="8"/>
        <end position="75"/>
    </location>
</feature>
<evidence type="ECO:0000313" key="7">
    <source>
        <dbReference type="Proteomes" id="UP000037146"/>
    </source>
</evidence>
<dbReference type="PATRIC" id="fig|1679170.3.peg.796"/>
<dbReference type="InterPro" id="IPR013325">
    <property type="entry name" value="RNA_pol_sigma_r2"/>
</dbReference>
<gene>
    <name evidence="6" type="ORF">AC625_03770</name>
</gene>
<dbReference type="GO" id="GO:0016987">
    <property type="term" value="F:sigma factor activity"/>
    <property type="evidence" value="ECO:0007669"/>
    <property type="project" value="UniProtKB-KW"/>
</dbReference>
<dbReference type="InterPro" id="IPR013324">
    <property type="entry name" value="RNA_pol_sigma_r3/r4-like"/>
</dbReference>
<dbReference type="Gene3D" id="1.10.1740.10">
    <property type="match status" value="1"/>
</dbReference>
<dbReference type="STRING" id="1679170.AC625_03770"/>
<keyword evidence="7" id="KW-1185">Reference proteome</keyword>
<dbReference type="Pfam" id="PF04542">
    <property type="entry name" value="Sigma70_r2"/>
    <property type="match status" value="1"/>
</dbReference>
<dbReference type="AlphaFoldDB" id="A0A0K9GPW1"/>
<evidence type="ECO:0000313" key="6">
    <source>
        <dbReference type="EMBL" id="KMY48734.1"/>
    </source>
</evidence>
<organism evidence="6 7">
    <name type="scientific">Peribacillus loiseleuriae</name>
    <dbReference type="NCBI Taxonomy" id="1679170"/>
    <lineage>
        <taxon>Bacteria</taxon>
        <taxon>Bacillati</taxon>
        <taxon>Bacillota</taxon>
        <taxon>Bacilli</taxon>
        <taxon>Bacillales</taxon>
        <taxon>Bacillaceae</taxon>
        <taxon>Peribacillus</taxon>
    </lineage>
</organism>
<dbReference type="GO" id="GO:0006352">
    <property type="term" value="P:DNA-templated transcription initiation"/>
    <property type="evidence" value="ECO:0007669"/>
    <property type="project" value="InterPro"/>
</dbReference>
<dbReference type="Proteomes" id="UP000037146">
    <property type="component" value="Unassembled WGS sequence"/>
</dbReference>
<dbReference type="PANTHER" id="PTHR30385">
    <property type="entry name" value="SIGMA FACTOR F FLAGELLAR"/>
    <property type="match status" value="1"/>
</dbReference>
<evidence type="ECO:0000256" key="3">
    <source>
        <dbReference type="ARBA" id="ARBA00023125"/>
    </source>
</evidence>
<evidence type="ECO:0000259" key="5">
    <source>
        <dbReference type="Pfam" id="PF04542"/>
    </source>
</evidence>